<dbReference type="OrthoDB" id="2437318at2759"/>
<feature type="region of interest" description="Disordered" evidence="1">
    <location>
        <begin position="61"/>
        <end position="103"/>
    </location>
</feature>
<accession>A0A9P6KF02</accession>
<gene>
    <name evidence="2" type="ORF">BGW38_000434</name>
</gene>
<evidence type="ECO:0000313" key="3">
    <source>
        <dbReference type="Proteomes" id="UP000780801"/>
    </source>
</evidence>
<keyword evidence="3" id="KW-1185">Reference proteome</keyword>
<dbReference type="EMBL" id="JAABOA010001116">
    <property type="protein sequence ID" value="KAF9582265.1"/>
    <property type="molecule type" value="Genomic_DNA"/>
</dbReference>
<evidence type="ECO:0000313" key="2">
    <source>
        <dbReference type="EMBL" id="KAF9582265.1"/>
    </source>
</evidence>
<organism evidence="2 3">
    <name type="scientific">Lunasporangiospora selenospora</name>
    <dbReference type="NCBI Taxonomy" id="979761"/>
    <lineage>
        <taxon>Eukaryota</taxon>
        <taxon>Fungi</taxon>
        <taxon>Fungi incertae sedis</taxon>
        <taxon>Mucoromycota</taxon>
        <taxon>Mortierellomycotina</taxon>
        <taxon>Mortierellomycetes</taxon>
        <taxon>Mortierellales</taxon>
        <taxon>Mortierellaceae</taxon>
        <taxon>Lunasporangiospora</taxon>
    </lineage>
</organism>
<feature type="compositionally biased region" description="Acidic residues" evidence="1">
    <location>
        <begin position="75"/>
        <end position="92"/>
    </location>
</feature>
<evidence type="ECO:0000256" key="1">
    <source>
        <dbReference type="SAM" id="MobiDB-lite"/>
    </source>
</evidence>
<reference evidence="2" key="1">
    <citation type="journal article" date="2020" name="Fungal Divers.">
        <title>Resolving the Mortierellaceae phylogeny through synthesis of multi-gene phylogenetics and phylogenomics.</title>
        <authorList>
            <person name="Vandepol N."/>
            <person name="Liber J."/>
            <person name="Desiro A."/>
            <person name="Na H."/>
            <person name="Kennedy M."/>
            <person name="Barry K."/>
            <person name="Grigoriev I.V."/>
            <person name="Miller A.N."/>
            <person name="O'Donnell K."/>
            <person name="Stajich J.E."/>
            <person name="Bonito G."/>
        </authorList>
    </citation>
    <scope>NUCLEOTIDE SEQUENCE</scope>
    <source>
        <strain evidence="2">KOD1015</strain>
    </source>
</reference>
<name>A0A9P6KF02_9FUNG</name>
<dbReference type="Proteomes" id="UP000780801">
    <property type="component" value="Unassembled WGS sequence"/>
</dbReference>
<proteinExistence type="predicted"/>
<sequence length="258" mass="28588">MLPFPSNSRKDTADTAKALISNFFVFQDLAADPPTDENYAKGLNFRPMNLVEDIDNFYHATSGSSLSNDGKTDPDSEDDGESEEGDDDDDSIDGSGDPSGAAKDVRAGAISFTDREFNDGISAILAKARDGHLSYDADCFRTFIFQHGFVMGHVARNGKKVIKVFDVKSYLWSSQYALASKIYGMLQKSQALPMRKFYDKVEAQPSTKYRGEAASYQSLNWGKHNITAILLGDEKTGVIAIQQEYNLDSRQSFNQFYS</sequence>
<protein>
    <submittedName>
        <fullName evidence="2">Uncharacterized protein</fullName>
    </submittedName>
</protein>
<comment type="caution">
    <text evidence="2">The sequence shown here is derived from an EMBL/GenBank/DDBJ whole genome shotgun (WGS) entry which is preliminary data.</text>
</comment>
<dbReference type="AlphaFoldDB" id="A0A9P6KF02"/>